<feature type="transmembrane region" description="Helical" evidence="5">
    <location>
        <begin position="28"/>
        <end position="60"/>
    </location>
</feature>
<dbReference type="Pfam" id="PF02361">
    <property type="entry name" value="CbiQ"/>
    <property type="match status" value="1"/>
</dbReference>
<feature type="transmembrane region" description="Helical" evidence="5">
    <location>
        <begin position="250"/>
        <end position="270"/>
    </location>
</feature>
<evidence type="ECO:0000313" key="6">
    <source>
        <dbReference type="EMBL" id="TMI85205.1"/>
    </source>
</evidence>
<dbReference type="CDD" id="cd16914">
    <property type="entry name" value="EcfT"/>
    <property type="match status" value="1"/>
</dbReference>
<gene>
    <name evidence="6" type="ORF">E6H03_00835</name>
</gene>
<evidence type="ECO:0000256" key="3">
    <source>
        <dbReference type="ARBA" id="ARBA00022989"/>
    </source>
</evidence>
<dbReference type="Proteomes" id="UP000318093">
    <property type="component" value="Unassembled WGS sequence"/>
</dbReference>
<dbReference type="AlphaFoldDB" id="A0A537JNS7"/>
<keyword evidence="3 5" id="KW-1133">Transmembrane helix</keyword>
<name>A0A537JNS7_9BACT</name>
<comment type="subcellular location">
    <subcellularLocation>
        <location evidence="1">Membrane</location>
        <topology evidence="1">Multi-pass membrane protein</topology>
    </subcellularLocation>
</comment>
<evidence type="ECO:0000256" key="2">
    <source>
        <dbReference type="ARBA" id="ARBA00022692"/>
    </source>
</evidence>
<feature type="transmembrane region" description="Helical" evidence="5">
    <location>
        <begin position="110"/>
        <end position="132"/>
    </location>
</feature>
<evidence type="ECO:0000256" key="5">
    <source>
        <dbReference type="SAM" id="Phobius"/>
    </source>
</evidence>
<keyword evidence="4 5" id="KW-0472">Membrane</keyword>
<proteinExistence type="predicted"/>
<dbReference type="EMBL" id="VBAN01000025">
    <property type="protein sequence ID" value="TMI85205.1"/>
    <property type="molecule type" value="Genomic_DNA"/>
</dbReference>
<evidence type="ECO:0000313" key="7">
    <source>
        <dbReference type="Proteomes" id="UP000318093"/>
    </source>
</evidence>
<dbReference type="InterPro" id="IPR003339">
    <property type="entry name" value="ABC/ECF_trnsptr_transmembrane"/>
</dbReference>
<reference evidence="6 7" key="1">
    <citation type="journal article" date="2019" name="Nat. Microbiol.">
        <title>Mediterranean grassland soil C-N compound turnover is dependent on rainfall and depth, and is mediated by genomically divergent microorganisms.</title>
        <authorList>
            <person name="Diamond S."/>
            <person name="Andeer P.F."/>
            <person name="Li Z."/>
            <person name="Crits-Christoph A."/>
            <person name="Burstein D."/>
            <person name="Anantharaman K."/>
            <person name="Lane K.R."/>
            <person name="Thomas B.C."/>
            <person name="Pan C."/>
            <person name="Northen T.R."/>
            <person name="Banfield J.F."/>
        </authorList>
    </citation>
    <scope>NUCLEOTIDE SEQUENCE [LARGE SCALE GENOMIC DNA]</scope>
    <source>
        <strain evidence="6">NP_6</strain>
    </source>
</reference>
<keyword evidence="2 5" id="KW-0812">Transmembrane</keyword>
<comment type="caution">
    <text evidence="6">The sequence shown here is derived from an EMBL/GenBank/DDBJ whole genome shotgun (WGS) entry which is preliminary data.</text>
</comment>
<evidence type="ECO:0000256" key="1">
    <source>
        <dbReference type="ARBA" id="ARBA00004141"/>
    </source>
</evidence>
<dbReference type="GO" id="GO:0005886">
    <property type="term" value="C:plasma membrane"/>
    <property type="evidence" value="ECO:0007669"/>
    <property type="project" value="UniProtKB-ARBA"/>
</dbReference>
<sequence>MELFKGLVLGQYVPVDSAVHRLDPRTKILAALGLLSVIFAIRGFAGLAVLTAALAAATLAARIRPGYVIRGVRPLFWLLVFAFALQVFFGEEGGHPVVRWGPLVVTQENLSQAAFYGWRLLLLVFSTTLMTLTTSPVEFTDGLERLLRPFQRVGVPAHDLAMMMTIALRFIPTLLEEAEKIMKAQMARGAEFARGSLPRRVRALLPLLVPLFVSAFRRADALAVAMEARCYRGGERRTRMRELHLRPRDYTALFLVAAAAALALVSPAAWRGR</sequence>
<feature type="transmembrane region" description="Helical" evidence="5">
    <location>
        <begin position="72"/>
        <end position="90"/>
    </location>
</feature>
<dbReference type="PANTHER" id="PTHR33514:SF13">
    <property type="entry name" value="PROTEIN ABCI12, CHLOROPLASTIC"/>
    <property type="match status" value="1"/>
</dbReference>
<evidence type="ECO:0000256" key="4">
    <source>
        <dbReference type="ARBA" id="ARBA00023136"/>
    </source>
</evidence>
<dbReference type="PANTHER" id="PTHR33514">
    <property type="entry name" value="PROTEIN ABCI12, CHLOROPLASTIC"/>
    <property type="match status" value="1"/>
</dbReference>
<accession>A0A537JNS7</accession>
<protein>
    <submittedName>
        <fullName evidence="6">Energy-coupling factor transporter transmembrane protein EcfT</fullName>
    </submittedName>
</protein>
<organism evidence="6 7">
    <name type="scientific">Candidatus Segetimicrobium genomatis</name>
    <dbReference type="NCBI Taxonomy" id="2569760"/>
    <lineage>
        <taxon>Bacteria</taxon>
        <taxon>Bacillati</taxon>
        <taxon>Candidatus Sysuimicrobiota</taxon>
        <taxon>Candidatus Sysuimicrobiia</taxon>
        <taxon>Candidatus Sysuimicrobiales</taxon>
        <taxon>Candidatus Segetimicrobiaceae</taxon>
        <taxon>Candidatus Segetimicrobium</taxon>
    </lineage>
</organism>